<proteinExistence type="predicted"/>
<dbReference type="Proteomes" id="UP000326725">
    <property type="component" value="Unassembled WGS sequence"/>
</dbReference>
<evidence type="ECO:0000313" key="2">
    <source>
        <dbReference type="Proteomes" id="UP000326725"/>
    </source>
</evidence>
<dbReference type="RefSeq" id="WP_192576405.1">
    <property type="nucleotide sequence ID" value="NZ_CABVOU010000014.1"/>
</dbReference>
<organism evidence="1 2">
    <name type="scientific">Halomonas lysinitropha</name>
    <dbReference type="NCBI Taxonomy" id="2607506"/>
    <lineage>
        <taxon>Bacteria</taxon>
        <taxon>Pseudomonadati</taxon>
        <taxon>Pseudomonadota</taxon>
        <taxon>Gammaproteobacteria</taxon>
        <taxon>Oceanospirillales</taxon>
        <taxon>Halomonadaceae</taxon>
        <taxon>Halomonas</taxon>
    </lineage>
</organism>
<evidence type="ECO:0000313" key="1">
    <source>
        <dbReference type="EMBL" id="VVZ94161.1"/>
    </source>
</evidence>
<accession>A0A5K1I1A6</accession>
<name>A0A5K1I1A6_9GAMM</name>
<dbReference type="AlphaFoldDB" id="A0A5K1I1A6"/>
<keyword evidence="2" id="KW-1185">Reference proteome</keyword>
<protein>
    <submittedName>
        <fullName evidence="1">Uncharacterized protein</fullName>
    </submittedName>
</protein>
<dbReference type="EMBL" id="CABVOU010000014">
    <property type="protein sequence ID" value="VVZ94161.1"/>
    <property type="molecule type" value="Genomic_DNA"/>
</dbReference>
<sequence length="59" mass="6575">MLSALLSLRERVRAEGGNAVIHIESSYKRKPMVSRDEYECYAGMLMAGVALRCDVGTLR</sequence>
<gene>
    <name evidence="1" type="ORF">HALO32_00211</name>
</gene>
<reference evidence="1 2" key="1">
    <citation type="submission" date="2019-09" db="EMBL/GenBank/DDBJ databases">
        <authorList>
            <person name="Criscuolo A."/>
        </authorList>
    </citation>
    <scope>NUCLEOTIDE SEQUENCE [LARGE SCALE GENOMIC DNA]</scope>
    <source>
        <strain evidence="2">3(2)</strain>
    </source>
</reference>